<dbReference type="AlphaFoldDB" id="A0A6L5XJ61"/>
<proteinExistence type="predicted"/>
<keyword evidence="2" id="KW-1185">Reference proteome</keyword>
<comment type="caution">
    <text evidence="1">The sequence shown here is derived from an EMBL/GenBank/DDBJ whole genome shotgun (WGS) entry which is preliminary data.</text>
</comment>
<dbReference type="EMBL" id="VUMH01000002">
    <property type="protein sequence ID" value="MSS27152.1"/>
    <property type="molecule type" value="Genomic_DNA"/>
</dbReference>
<evidence type="ECO:0000313" key="2">
    <source>
        <dbReference type="Proteomes" id="UP000477488"/>
    </source>
</evidence>
<organism evidence="1 2">
    <name type="scientific">Desulfovibrio porci</name>
    <dbReference type="NCBI Taxonomy" id="2605782"/>
    <lineage>
        <taxon>Bacteria</taxon>
        <taxon>Pseudomonadati</taxon>
        <taxon>Thermodesulfobacteriota</taxon>
        <taxon>Desulfovibrionia</taxon>
        <taxon>Desulfovibrionales</taxon>
        <taxon>Desulfovibrionaceae</taxon>
        <taxon>Desulfovibrio</taxon>
    </lineage>
</organism>
<accession>A0A6L5XJ61</accession>
<dbReference type="Proteomes" id="UP000477488">
    <property type="component" value="Unassembled WGS sequence"/>
</dbReference>
<protein>
    <submittedName>
        <fullName evidence="1">Uncharacterized protein</fullName>
    </submittedName>
</protein>
<evidence type="ECO:0000313" key="1">
    <source>
        <dbReference type="EMBL" id="MSS27152.1"/>
    </source>
</evidence>
<dbReference type="RefSeq" id="WP_154509231.1">
    <property type="nucleotide sequence ID" value="NZ_JAXELC010000036.1"/>
</dbReference>
<name>A0A6L5XJ61_9BACT</name>
<sequence>MRSRNTILASVLAFLLIVFGTLQGRCEDARKQLWEVAHGTAFDTIRFTGSEAQLREYMEPLGKMPGQCLTGGYLDRGVEKFFSKQGVFAYSESELEMSPECDCIDGYLEDRANNFLFTHGDGPPCGCYRLTVSRAFPRKKGKTLVLGHAWRGCAEEDGIIASEPPASFLPPDLTPQSFLKESEIAGPEEFSLFILRLLPSRTGLTVTARLDPLPLGLLQPPLQKGFRHTMDVEYPYTERGDMLTFGAIALYGGSKMDKALADESCDTLTGKDLEEAIAIAAALEKERIPDGPPRFPLSISGKPSEYSLERFKEEFRHALGVYRAVSKQAWRDIILQWNRDTGRFQIKRHARPIPPMTFREFLLRVDYYSPVC</sequence>
<gene>
    <name evidence="1" type="ORF">FYJ44_03635</name>
</gene>
<reference evidence="1 2" key="1">
    <citation type="submission" date="2019-09" db="EMBL/GenBank/DDBJ databases">
        <title>In-depth cultivation of the pig gut microbiome towards novel bacterial diversity and tailored functional studies.</title>
        <authorList>
            <person name="Wylensek D."/>
            <person name="Hitch T.C.A."/>
            <person name="Clavel T."/>
        </authorList>
    </citation>
    <scope>NUCLEOTIDE SEQUENCE [LARGE SCALE GENOMIC DNA]</scope>
    <source>
        <strain evidence="1 2">PG-178-WT-4</strain>
    </source>
</reference>